<dbReference type="EMBL" id="BK015944">
    <property type="protein sequence ID" value="DAF86393.1"/>
    <property type="molecule type" value="Genomic_DNA"/>
</dbReference>
<dbReference type="Gene3D" id="3.30.420.240">
    <property type="match status" value="1"/>
</dbReference>
<protein>
    <submittedName>
        <fullName evidence="1">Terminase large subunit</fullName>
    </submittedName>
</protein>
<dbReference type="InterPro" id="IPR027417">
    <property type="entry name" value="P-loop_NTPase"/>
</dbReference>
<sequence length="560" mass="64428">MNLRNPKEYCENLLMIRTKKQALVPLRFNEAQSNLYAVIRQQAALGKPIRIIVLKGRQEGISTVTEALMFQDAATRPNVKTLIVAHNSDATRALFKMNKLFYDCLPRQMQPMRKNSNAKELAFENPTRDQKAKARRPGLRSAIRCQTAGSGSVGRGETLTNVHISEYAFWPKNKMDLLLGIMQSVPDDPSTMVVIESTANGYDHFKELWDGAENGTNEWIPVFLPWYLEKGYRMAVPPGTEWTEEERQLQRDFGLDEEQLQWRRWCIRANCGSSVEKFRQEYPNTPAEAFLLSGTPFFDNQALSVQQMHAPEPLVTGWFTYDAVEEQGEKPRNWKFTPAADGAVRIWKEPEKGVPYVLGGDTAGEGSDCFTAHVLDNRTGEQVAELQQRQSEILYARQVYCLGRYYNTALAAIEVNFGTYPVRKLEEWNYPKLYQRERFDTYANAMVKAFGWHTTQSTRFQMLAELHTVMTESPQVIKSRWTLGEMIVFVYDKNRKPQAAEGQHDDLVIAAAIAQMARSQQQYTVEEPGGDRSHWTPDMWEDYNRADAETRKMLEKRWKK</sequence>
<proteinExistence type="predicted"/>
<dbReference type="Gene3D" id="3.40.50.300">
    <property type="entry name" value="P-loop containing nucleotide triphosphate hydrolases"/>
    <property type="match status" value="1"/>
</dbReference>
<organism evidence="1">
    <name type="scientific">Myoviridae sp. ctpvf97</name>
    <dbReference type="NCBI Taxonomy" id="2825176"/>
    <lineage>
        <taxon>Viruses</taxon>
        <taxon>Duplodnaviria</taxon>
        <taxon>Heunggongvirae</taxon>
        <taxon>Uroviricota</taxon>
        <taxon>Caudoviricetes</taxon>
    </lineage>
</organism>
<reference evidence="1" key="1">
    <citation type="journal article" date="2021" name="Proc. Natl. Acad. Sci. U.S.A.">
        <title>A Catalog of Tens of Thousands of Viruses from Human Metagenomes Reveals Hidden Associations with Chronic Diseases.</title>
        <authorList>
            <person name="Tisza M.J."/>
            <person name="Buck C.B."/>
        </authorList>
    </citation>
    <scope>NUCLEOTIDE SEQUENCE</scope>
    <source>
        <strain evidence="1">Ctpvf97</strain>
    </source>
</reference>
<evidence type="ECO:0000313" key="1">
    <source>
        <dbReference type="EMBL" id="DAF86393.1"/>
    </source>
</evidence>
<name>A0A8S5TW14_9CAUD</name>
<accession>A0A8S5TW14</accession>